<dbReference type="UniPathway" id="UPA00916">
    <property type="reaction ID" value="UER00889"/>
</dbReference>
<keyword evidence="15" id="KW-1185">Reference proteome</keyword>
<dbReference type="GO" id="GO:0005524">
    <property type="term" value="F:ATP binding"/>
    <property type="evidence" value="ECO:0007669"/>
    <property type="project" value="UniProtKB-UniRule"/>
</dbReference>
<accession>W4QJ55</accession>
<evidence type="ECO:0000259" key="13">
    <source>
        <dbReference type="Pfam" id="PF00294"/>
    </source>
</evidence>
<evidence type="ECO:0000256" key="8">
    <source>
        <dbReference type="ARBA" id="ARBA00022840"/>
    </source>
</evidence>
<feature type="binding site" evidence="12">
    <location>
        <position position="271"/>
    </location>
    <ligand>
        <name>K(+)</name>
        <dbReference type="ChEBI" id="CHEBI:29103"/>
    </ligand>
</feature>
<dbReference type="InterPro" id="IPR011877">
    <property type="entry name" value="Ribokinase"/>
</dbReference>
<evidence type="ECO:0000256" key="12">
    <source>
        <dbReference type="HAMAP-Rule" id="MF_01987"/>
    </source>
</evidence>
<feature type="binding site" evidence="12">
    <location>
        <position position="265"/>
    </location>
    <ligand>
        <name>ATP</name>
        <dbReference type="ChEBI" id="CHEBI:30616"/>
    </ligand>
</feature>
<protein>
    <recommendedName>
        <fullName evidence="3 12">Ribokinase</fullName>
        <shortName evidence="12">RK</shortName>
        <ecNumber evidence="2 12">2.7.1.15</ecNumber>
    </recommendedName>
</protein>
<feature type="binding site" evidence="12">
    <location>
        <position position="143"/>
    </location>
    <ligand>
        <name>substrate</name>
    </ligand>
</feature>
<comment type="catalytic activity">
    <reaction evidence="12">
        <text>D-ribose + ATP = D-ribose 5-phosphate + ADP + H(+)</text>
        <dbReference type="Rhea" id="RHEA:13697"/>
        <dbReference type="ChEBI" id="CHEBI:15378"/>
        <dbReference type="ChEBI" id="CHEBI:30616"/>
        <dbReference type="ChEBI" id="CHEBI:47013"/>
        <dbReference type="ChEBI" id="CHEBI:78346"/>
        <dbReference type="ChEBI" id="CHEBI:456216"/>
        <dbReference type="EC" id="2.7.1.15"/>
    </reaction>
</comment>
<comment type="subcellular location">
    <subcellularLocation>
        <location evidence="12">Cytoplasm</location>
    </subcellularLocation>
</comment>
<comment type="cofactor">
    <cofactor evidence="12">
        <name>Mg(2+)</name>
        <dbReference type="ChEBI" id="CHEBI:18420"/>
    </cofactor>
    <text evidence="12">Requires a divalent cation, most likely magnesium in vivo, as an electrophilic catalyst to aid phosphoryl group transfer. It is the chelate of the metal and the nucleotide that is the actual substrate.</text>
</comment>
<evidence type="ECO:0000256" key="5">
    <source>
        <dbReference type="ARBA" id="ARBA00022723"/>
    </source>
</evidence>
<keyword evidence="12" id="KW-0963">Cytoplasm</keyword>
<feature type="domain" description="Carbohydrate kinase PfkB" evidence="13">
    <location>
        <begin position="8"/>
        <end position="283"/>
    </location>
</feature>
<keyword evidence="10 12" id="KW-0630">Potassium</keyword>
<feature type="binding site" evidence="12">
    <location>
        <begin position="240"/>
        <end position="241"/>
    </location>
    <ligand>
        <name>ATP</name>
        <dbReference type="ChEBI" id="CHEBI:30616"/>
    </ligand>
</feature>
<feature type="binding site" evidence="12">
    <location>
        <begin position="43"/>
        <end position="47"/>
    </location>
    <ligand>
        <name>substrate</name>
    </ligand>
</feature>
<evidence type="ECO:0000256" key="10">
    <source>
        <dbReference type="ARBA" id="ARBA00022958"/>
    </source>
</evidence>
<feature type="binding site" evidence="12">
    <location>
        <begin position="15"/>
        <end position="17"/>
    </location>
    <ligand>
        <name>substrate</name>
    </ligand>
</feature>
<keyword evidence="7 12" id="KW-0418">Kinase</keyword>
<name>W4QJ55_9BACI</name>
<keyword evidence="9 12" id="KW-0460">Magnesium</keyword>
<dbReference type="Gene3D" id="3.40.1190.20">
    <property type="match status" value="1"/>
</dbReference>
<feature type="binding site" evidence="12">
    <location>
        <position position="187"/>
    </location>
    <ligand>
        <name>ATP</name>
        <dbReference type="ChEBI" id="CHEBI:30616"/>
    </ligand>
</feature>
<sequence length="298" mass="32334">MSKSNPIITVIGSINMDMVTTTVRVPEQGETVMGECFRTMPGGKGANQAVAAARLGAEVHMIGRIGEDSFGKELQSHLKKQNVNVDGVEPVTDNHTGVATILLSERDNRIIVSAGANDDVTPDYVKRHSAIIDRSDMVIVQLEIPIETVECVTGYCYEKGIPIILNPAPAHPLPPAILDAVTYLTPNEKERDELEIDRVTYKKKLIITLGEKGVSYMTDEQVEEVIPGYKVEVVDTTGAGDTFNAALAVALGRQKKMKEAIQYANAAAALSVQQFGAQGGMPTDDEVRDFLEKRTHAE</sequence>
<evidence type="ECO:0000313" key="15">
    <source>
        <dbReference type="Proteomes" id="UP000018895"/>
    </source>
</evidence>
<dbReference type="SUPFAM" id="SSF53613">
    <property type="entry name" value="Ribokinase-like"/>
    <property type="match status" value="1"/>
</dbReference>
<dbReference type="InterPro" id="IPR002139">
    <property type="entry name" value="Ribo/fructo_kinase"/>
</dbReference>
<dbReference type="CDD" id="cd01174">
    <property type="entry name" value="ribokinase"/>
    <property type="match status" value="1"/>
</dbReference>
<feature type="active site" description="Proton acceptor" evidence="12">
    <location>
        <position position="241"/>
    </location>
</feature>
<dbReference type="PRINTS" id="PR00990">
    <property type="entry name" value="RIBOKINASE"/>
</dbReference>
<keyword evidence="6 12" id="KW-0547">Nucleotide-binding</keyword>
<comment type="subunit">
    <text evidence="12">Homodimer.</text>
</comment>
<dbReference type="EC" id="2.7.1.15" evidence="2 12"/>
<dbReference type="GO" id="GO:0019303">
    <property type="term" value="P:D-ribose catabolic process"/>
    <property type="evidence" value="ECO:0007669"/>
    <property type="project" value="UniProtKB-UniRule"/>
</dbReference>
<feature type="binding site" evidence="12">
    <location>
        <position position="276"/>
    </location>
    <ligand>
        <name>K(+)</name>
        <dbReference type="ChEBI" id="CHEBI:29103"/>
    </ligand>
</feature>
<dbReference type="PROSITE" id="PS00584">
    <property type="entry name" value="PFKB_KINASES_2"/>
    <property type="match status" value="1"/>
</dbReference>
<evidence type="ECO:0000256" key="1">
    <source>
        <dbReference type="ARBA" id="ARBA00005380"/>
    </source>
</evidence>
<reference evidence="14" key="1">
    <citation type="journal article" date="2014" name="Genome Announc.">
        <title>Draft Genome Sequences of Three Alkaliphilic Bacillus Strains, Bacillus wakoensis JCM 9140T, Bacillus akibai JCM 9157T, and Bacillus hemicellulosilyticus JCM 9152T.</title>
        <authorList>
            <person name="Yuki M."/>
            <person name="Oshima K."/>
            <person name="Suda W."/>
            <person name="Oshida Y."/>
            <person name="Kitamura K."/>
            <person name="Iida T."/>
            <person name="Hattori M."/>
            <person name="Ohkuma M."/>
        </authorList>
    </citation>
    <scope>NUCLEOTIDE SEQUENCE [LARGE SCALE GENOMIC DNA]</scope>
    <source>
        <strain evidence="14">JCM 9152</strain>
    </source>
</reference>
<dbReference type="InterPro" id="IPR011611">
    <property type="entry name" value="PfkB_dom"/>
</dbReference>
<gene>
    <name evidence="12" type="primary">rbsK</name>
    <name evidence="14" type="ORF">JCM9152_2834</name>
</gene>
<comment type="caution">
    <text evidence="12">Lacks conserved residue(s) required for the propagation of feature annotation.</text>
</comment>
<evidence type="ECO:0000256" key="11">
    <source>
        <dbReference type="ARBA" id="ARBA00023277"/>
    </source>
</evidence>
<dbReference type="GO" id="GO:0005829">
    <property type="term" value="C:cytosol"/>
    <property type="evidence" value="ECO:0007669"/>
    <property type="project" value="TreeGrafter"/>
</dbReference>
<comment type="similarity">
    <text evidence="1">Belongs to the carbohydrate kinase pfkB family.</text>
</comment>
<feature type="binding site" evidence="12">
    <location>
        <position position="235"/>
    </location>
    <ligand>
        <name>K(+)</name>
        <dbReference type="ChEBI" id="CHEBI:29103"/>
    </ligand>
</feature>
<feature type="binding site" evidence="12">
    <location>
        <position position="237"/>
    </location>
    <ligand>
        <name>K(+)</name>
        <dbReference type="ChEBI" id="CHEBI:29103"/>
    </ligand>
</feature>
<keyword evidence="8 12" id="KW-0067">ATP-binding</keyword>
<dbReference type="Proteomes" id="UP000018895">
    <property type="component" value="Unassembled WGS sequence"/>
</dbReference>
<dbReference type="PANTHER" id="PTHR10584">
    <property type="entry name" value="SUGAR KINASE"/>
    <property type="match status" value="1"/>
</dbReference>
<dbReference type="OrthoDB" id="9775849at2"/>
<dbReference type="GO" id="GO:0046872">
    <property type="term" value="F:metal ion binding"/>
    <property type="evidence" value="ECO:0007669"/>
    <property type="project" value="UniProtKB-KW"/>
</dbReference>
<feature type="binding site" evidence="12">
    <location>
        <position position="274"/>
    </location>
    <ligand>
        <name>K(+)</name>
        <dbReference type="ChEBI" id="CHEBI:29103"/>
    </ligand>
</feature>
<evidence type="ECO:0000256" key="2">
    <source>
        <dbReference type="ARBA" id="ARBA00012035"/>
    </source>
</evidence>
<dbReference type="RefSeq" id="WP_035344905.1">
    <property type="nucleotide sequence ID" value="NZ_BAUU01000019.1"/>
</dbReference>
<feature type="binding site" evidence="12">
    <location>
        <position position="241"/>
    </location>
    <ligand>
        <name>substrate</name>
    </ligand>
</feature>
<evidence type="ECO:0000313" key="14">
    <source>
        <dbReference type="EMBL" id="GAE31369.1"/>
    </source>
</evidence>
<dbReference type="STRING" id="1236971.JCM9152_2834"/>
<comment type="similarity">
    <text evidence="12">Belongs to the carbohydrate kinase PfkB family. Ribokinase subfamily.</text>
</comment>
<dbReference type="HAMAP" id="MF_01987">
    <property type="entry name" value="Ribokinase"/>
    <property type="match status" value="1"/>
</dbReference>
<evidence type="ECO:0000256" key="3">
    <source>
        <dbReference type="ARBA" id="ARBA00016943"/>
    </source>
</evidence>
<comment type="caution">
    <text evidence="14">The sequence shown here is derived from an EMBL/GenBank/DDBJ whole genome shotgun (WGS) entry which is preliminary data.</text>
</comment>
<keyword evidence="5 12" id="KW-0479">Metal-binding</keyword>
<dbReference type="Pfam" id="PF00294">
    <property type="entry name" value="PfkB"/>
    <property type="match status" value="1"/>
</dbReference>
<dbReference type="GO" id="GO:0004747">
    <property type="term" value="F:ribokinase activity"/>
    <property type="evidence" value="ECO:0007669"/>
    <property type="project" value="UniProtKB-UniRule"/>
</dbReference>
<dbReference type="AlphaFoldDB" id="W4QJ55"/>
<comment type="function">
    <text evidence="12">Catalyzes the phosphorylation of ribose at O-5 in a reaction requiring ATP and magnesium. The resulting D-ribose-5-phosphate can then be used either for sythesis of nucleotides, histidine, and tryptophan, or as a component of the pentose phosphate pathway.</text>
</comment>
<keyword evidence="4 12" id="KW-0808">Transferase</keyword>
<evidence type="ECO:0000256" key="9">
    <source>
        <dbReference type="ARBA" id="ARBA00022842"/>
    </source>
</evidence>
<feature type="binding site" evidence="12">
    <location>
        <begin position="208"/>
        <end position="213"/>
    </location>
    <ligand>
        <name>ATP</name>
        <dbReference type="ChEBI" id="CHEBI:30616"/>
    </ligand>
</feature>
<evidence type="ECO:0000256" key="6">
    <source>
        <dbReference type="ARBA" id="ARBA00022741"/>
    </source>
</evidence>
<dbReference type="EMBL" id="BAUU01000019">
    <property type="protein sequence ID" value="GAE31369.1"/>
    <property type="molecule type" value="Genomic_DNA"/>
</dbReference>
<dbReference type="InterPro" id="IPR002173">
    <property type="entry name" value="Carboh/pur_kinase_PfkB_CS"/>
</dbReference>
<comment type="pathway">
    <text evidence="12">Carbohydrate metabolism; D-ribose degradation; D-ribose 5-phosphate from beta-D-ribopyranose: step 2/2.</text>
</comment>
<dbReference type="InterPro" id="IPR029056">
    <property type="entry name" value="Ribokinase-like"/>
</dbReference>
<organism evidence="14 15">
    <name type="scientific">Halalkalibacter hemicellulosilyticusJCM 9152</name>
    <dbReference type="NCBI Taxonomy" id="1236971"/>
    <lineage>
        <taxon>Bacteria</taxon>
        <taxon>Bacillati</taxon>
        <taxon>Bacillota</taxon>
        <taxon>Bacilli</taxon>
        <taxon>Bacillales</taxon>
        <taxon>Bacillaceae</taxon>
        <taxon>Halalkalibacter</taxon>
    </lineage>
</organism>
<dbReference type="PANTHER" id="PTHR10584:SF166">
    <property type="entry name" value="RIBOKINASE"/>
    <property type="match status" value="1"/>
</dbReference>
<evidence type="ECO:0000256" key="4">
    <source>
        <dbReference type="ARBA" id="ARBA00022679"/>
    </source>
</evidence>
<proteinExistence type="inferred from homology"/>
<keyword evidence="11 12" id="KW-0119">Carbohydrate metabolism</keyword>
<comment type="activity regulation">
    <text evidence="12">Activated by a monovalent cation that binds near, but not in, the active site. The most likely occupant of the site in vivo is potassium. Ion binding induces a conformational change that may alter substrate affinity.</text>
</comment>
<dbReference type="NCBIfam" id="TIGR02152">
    <property type="entry name" value="D_ribokin_bact"/>
    <property type="match status" value="1"/>
</dbReference>
<evidence type="ECO:0000256" key="7">
    <source>
        <dbReference type="ARBA" id="ARBA00022777"/>
    </source>
</evidence>